<reference evidence="2 3" key="1">
    <citation type="submission" date="2021-06" db="EMBL/GenBank/DDBJ databases">
        <title>Caerostris darwini draft genome.</title>
        <authorList>
            <person name="Kono N."/>
            <person name="Arakawa K."/>
        </authorList>
    </citation>
    <scope>NUCLEOTIDE SEQUENCE [LARGE SCALE GENOMIC DNA]</scope>
</reference>
<dbReference type="EMBL" id="BPLQ01015148">
    <property type="protein sequence ID" value="GIY86143.1"/>
    <property type="molecule type" value="Genomic_DNA"/>
</dbReference>
<accession>A0AAV4WUX4</accession>
<organism evidence="2 3">
    <name type="scientific">Caerostris darwini</name>
    <dbReference type="NCBI Taxonomy" id="1538125"/>
    <lineage>
        <taxon>Eukaryota</taxon>
        <taxon>Metazoa</taxon>
        <taxon>Ecdysozoa</taxon>
        <taxon>Arthropoda</taxon>
        <taxon>Chelicerata</taxon>
        <taxon>Arachnida</taxon>
        <taxon>Araneae</taxon>
        <taxon>Araneomorphae</taxon>
        <taxon>Entelegynae</taxon>
        <taxon>Araneoidea</taxon>
        <taxon>Araneidae</taxon>
        <taxon>Caerostris</taxon>
    </lineage>
</organism>
<keyword evidence="3" id="KW-1185">Reference proteome</keyword>
<feature type="region of interest" description="Disordered" evidence="1">
    <location>
        <begin position="1"/>
        <end position="24"/>
    </location>
</feature>
<dbReference type="AlphaFoldDB" id="A0AAV4WUX4"/>
<gene>
    <name evidence="2" type="ORF">CDAR_186041</name>
</gene>
<name>A0AAV4WUX4_9ARAC</name>
<dbReference type="Proteomes" id="UP001054837">
    <property type="component" value="Unassembled WGS sequence"/>
</dbReference>
<feature type="compositionally biased region" description="Polar residues" evidence="1">
    <location>
        <begin position="1"/>
        <end position="14"/>
    </location>
</feature>
<proteinExistence type="predicted"/>
<evidence type="ECO:0000313" key="2">
    <source>
        <dbReference type="EMBL" id="GIY86143.1"/>
    </source>
</evidence>
<comment type="caution">
    <text evidence="2">The sequence shown here is derived from an EMBL/GenBank/DDBJ whole genome shotgun (WGS) entry which is preliminary data.</text>
</comment>
<protein>
    <submittedName>
        <fullName evidence="2">Uncharacterized protein</fullName>
    </submittedName>
</protein>
<evidence type="ECO:0000256" key="1">
    <source>
        <dbReference type="SAM" id="MobiDB-lite"/>
    </source>
</evidence>
<evidence type="ECO:0000313" key="3">
    <source>
        <dbReference type="Proteomes" id="UP001054837"/>
    </source>
</evidence>
<sequence length="82" mass="9016">MSQCLTQTDWTPASFSPRKGNPSKQLSLSMIGTVKLYSIPPPSFHVCRRNCEINNDDCSLTYSVALPNPFSSDVVSNPPEVI</sequence>